<organism evidence="3 4">
    <name type="scientific">Methyloligella solikamskensis</name>
    <dbReference type="NCBI Taxonomy" id="1177756"/>
    <lineage>
        <taxon>Bacteria</taxon>
        <taxon>Pseudomonadati</taxon>
        <taxon>Pseudomonadota</taxon>
        <taxon>Alphaproteobacteria</taxon>
        <taxon>Hyphomicrobiales</taxon>
        <taxon>Hyphomicrobiaceae</taxon>
        <taxon>Methyloligella</taxon>
    </lineage>
</organism>
<comment type="caution">
    <text evidence="3">The sequence shown here is derived from an EMBL/GenBank/DDBJ whole genome shotgun (WGS) entry which is preliminary data.</text>
</comment>
<dbReference type="Proteomes" id="UP001597102">
    <property type="component" value="Unassembled WGS sequence"/>
</dbReference>
<name>A0ABW3JF55_9HYPH</name>
<dbReference type="Pfam" id="PF07386">
    <property type="entry name" value="DUF1499"/>
    <property type="match status" value="1"/>
</dbReference>
<feature type="region of interest" description="Disordered" evidence="1">
    <location>
        <begin position="255"/>
        <end position="274"/>
    </location>
</feature>
<keyword evidence="2" id="KW-1133">Transmembrane helix</keyword>
<accession>A0ABW3JF55</accession>
<dbReference type="EMBL" id="JBHTJO010000002">
    <property type="protein sequence ID" value="MFD0988460.1"/>
    <property type="molecule type" value="Genomic_DNA"/>
</dbReference>
<evidence type="ECO:0000313" key="4">
    <source>
        <dbReference type="Proteomes" id="UP001597102"/>
    </source>
</evidence>
<feature type="transmembrane region" description="Helical" evidence="2">
    <location>
        <begin position="43"/>
        <end position="69"/>
    </location>
</feature>
<keyword evidence="2" id="KW-0472">Membrane</keyword>
<feature type="transmembrane region" description="Helical" evidence="2">
    <location>
        <begin position="81"/>
        <end position="99"/>
    </location>
</feature>
<dbReference type="InterPro" id="IPR010865">
    <property type="entry name" value="DUF1499"/>
</dbReference>
<keyword evidence="4" id="KW-1185">Reference proteome</keyword>
<dbReference type="RefSeq" id="WP_379091555.1">
    <property type="nucleotide sequence ID" value="NZ_JBHTJO010000002.1"/>
</dbReference>
<sequence>MTAPIPLRPSRAAIWGRRLALYFLLLMLLTAGLHYFSPLGTKAAINLLAVSFAGLAISVSLTLVGLIRIWRGDRRGSSDPVFALLFAAIGLAPFLWFGAQAVQLPSLTQAATTPERPIRIKDLSVRPDDANPIKAPSEDAIAAQREAYPNIRPLVLERSAAESFALVREAMRRLNWDIVTMEQPVQNSLGYIQAESHTLVMGFTDDVAVEVVGDAATATIDVRSISRYGNHDIGTNAARIDALFDEVREGIRKGEQPVLEAEPGVPFPTRKTPR</sequence>
<protein>
    <submittedName>
        <fullName evidence="3">DUF1499 domain-containing protein</fullName>
    </submittedName>
</protein>
<gene>
    <name evidence="3" type="ORF">ACFQ2F_15275</name>
</gene>
<keyword evidence="2" id="KW-0812">Transmembrane</keyword>
<evidence type="ECO:0000313" key="3">
    <source>
        <dbReference type="EMBL" id="MFD0988460.1"/>
    </source>
</evidence>
<proteinExistence type="predicted"/>
<evidence type="ECO:0000256" key="1">
    <source>
        <dbReference type="SAM" id="MobiDB-lite"/>
    </source>
</evidence>
<reference evidence="4" key="1">
    <citation type="journal article" date="2019" name="Int. J. Syst. Evol. Microbiol.">
        <title>The Global Catalogue of Microorganisms (GCM) 10K type strain sequencing project: providing services to taxonomists for standard genome sequencing and annotation.</title>
        <authorList>
            <consortium name="The Broad Institute Genomics Platform"/>
            <consortium name="The Broad Institute Genome Sequencing Center for Infectious Disease"/>
            <person name="Wu L."/>
            <person name="Ma J."/>
        </authorList>
    </citation>
    <scope>NUCLEOTIDE SEQUENCE [LARGE SCALE GENOMIC DNA]</scope>
    <source>
        <strain evidence="4">CCUG 61697</strain>
    </source>
</reference>
<evidence type="ECO:0000256" key="2">
    <source>
        <dbReference type="SAM" id="Phobius"/>
    </source>
</evidence>
<feature type="transmembrane region" description="Helical" evidence="2">
    <location>
        <begin position="20"/>
        <end position="37"/>
    </location>
</feature>